<comment type="similarity">
    <text evidence="1">Belongs to the alpha-carbonic anhydrase family.</text>
</comment>
<dbReference type="InterPro" id="IPR001148">
    <property type="entry name" value="CA_dom"/>
</dbReference>
<dbReference type="GO" id="GO:0005737">
    <property type="term" value="C:cytoplasm"/>
    <property type="evidence" value="ECO:0007669"/>
    <property type="project" value="TreeGrafter"/>
</dbReference>
<reference evidence="4" key="1">
    <citation type="submission" date="2025-08" db="UniProtKB">
        <authorList>
            <consortium name="RefSeq"/>
        </authorList>
    </citation>
    <scope>IDENTIFICATION</scope>
    <source>
        <tissue evidence="4">Muscle</tissue>
    </source>
</reference>
<dbReference type="PANTHER" id="PTHR18952:SF114">
    <property type="entry name" value="CARBONIC ANHYDRASE 3, ISOFORM A"/>
    <property type="match status" value="1"/>
</dbReference>
<protein>
    <submittedName>
        <fullName evidence="4">Carbonic anhydrase 2-like</fullName>
    </submittedName>
</protein>
<dbReference type="GO" id="GO:0008270">
    <property type="term" value="F:zinc ion binding"/>
    <property type="evidence" value="ECO:0007669"/>
    <property type="project" value="InterPro"/>
</dbReference>
<evidence type="ECO:0000313" key="3">
    <source>
        <dbReference type="Proteomes" id="UP000504631"/>
    </source>
</evidence>
<accession>A0A6J3JUJ4</accession>
<sequence>MSKEKRKYIATKTTILSTSSSGLPKWRQSPINLCRTATWSKQFPPLYMTNYWSNEGTATMTNTGKTVSIEFSDRTLPTMRGGPLNKDVFQFVNVEFRWGPEDSLGAEHSINGIWYSMEAQIMHWNTRYGSIEKCFDKPDGIAVLSYLMQVVGCPGIPDNPSLTKITDNLTSIKRMGSSSKIPPDCLLWMLEACRAHGYYTYPGSLTVPPYSECVIWIISSTITKISARQIDAFRDLYDGKWKNISGNCRQQQNLHRRRILFATDTAVT</sequence>
<dbReference type="AlphaFoldDB" id="A0A6J3JUJ4"/>
<keyword evidence="3" id="KW-1185">Reference proteome</keyword>
<feature type="domain" description="Alpha-carbonic anhydrase" evidence="2">
    <location>
        <begin position="1"/>
        <end position="263"/>
    </location>
</feature>
<dbReference type="GeneID" id="117230541"/>
<dbReference type="GO" id="GO:0004089">
    <property type="term" value="F:carbonate dehydratase activity"/>
    <property type="evidence" value="ECO:0007669"/>
    <property type="project" value="InterPro"/>
</dbReference>
<dbReference type="SMART" id="SM01057">
    <property type="entry name" value="Carb_anhydrase"/>
    <property type="match status" value="1"/>
</dbReference>
<name>A0A6J3JUJ4_9HYME</name>
<gene>
    <name evidence="4" type="primary">LOC117230541</name>
</gene>
<organism evidence="3 4">
    <name type="scientific">Bombus vosnesenskii</name>
    <dbReference type="NCBI Taxonomy" id="207650"/>
    <lineage>
        <taxon>Eukaryota</taxon>
        <taxon>Metazoa</taxon>
        <taxon>Ecdysozoa</taxon>
        <taxon>Arthropoda</taxon>
        <taxon>Hexapoda</taxon>
        <taxon>Insecta</taxon>
        <taxon>Pterygota</taxon>
        <taxon>Neoptera</taxon>
        <taxon>Endopterygota</taxon>
        <taxon>Hymenoptera</taxon>
        <taxon>Apocrita</taxon>
        <taxon>Aculeata</taxon>
        <taxon>Apoidea</taxon>
        <taxon>Anthophila</taxon>
        <taxon>Apidae</taxon>
        <taxon>Bombus</taxon>
        <taxon>Pyrobombus</taxon>
    </lineage>
</organism>
<dbReference type="CDD" id="cd00326">
    <property type="entry name" value="alpha_CA"/>
    <property type="match status" value="1"/>
</dbReference>
<dbReference type="PANTHER" id="PTHR18952">
    <property type="entry name" value="CARBONIC ANHYDRASE"/>
    <property type="match status" value="1"/>
</dbReference>
<dbReference type="InterPro" id="IPR036398">
    <property type="entry name" value="CA_dom_sf"/>
</dbReference>
<dbReference type="Gene3D" id="3.10.200.10">
    <property type="entry name" value="Alpha carbonic anhydrase"/>
    <property type="match status" value="1"/>
</dbReference>
<proteinExistence type="inferred from homology"/>
<dbReference type="Pfam" id="PF00194">
    <property type="entry name" value="Carb_anhydrase"/>
    <property type="match status" value="1"/>
</dbReference>
<dbReference type="PROSITE" id="PS51144">
    <property type="entry name" value="ALPHA_CA_2"/>
    <property type="match status" value="1"/>
</dbReference>
<dbReference type="SUPFAM" id="SSF51069">
    <property type="entry name" value="Carbonic anhydrase"/>
    <property type="match status" value="1"/>
</dbReference>
<dbReference type="RefSeq" id="XP_033344011.1">
    <property type="nucleotide sequence ID" value="XM_033488120.1"/>
</dbReference>
<evidence type="ECO:0000313" key="4">
    <source>
        <dbReference type="RefSeq" id="XP_033344011.1"/>
    </source>
</evidence>
<dbReference type="Proteomes" id="UP000504631">
    <property type="component" value="Unplaced"/>
</dbReference>
<evidence type="ECO:0000259" key="2">
    <source>
        <dbReference type="PROSITE" id="PS51144"/>
    </source>
</evidence>
<evidence type="ECO:0000256" key="1">
    <source>
        <dbReference type="ARBA" id="ARBA00010718"/>
    </source>
</evidence>
<dbReference type="InterPro" id="IPR023561">
    <property type="entry name" value="Carbonic_anhydrase_a-class"/>
</dbReference>
<dbReference type="KEGG" id="bvk:117230541"/>